<dbReference type="RefSeq" id="WP_242936233.1">
    <property type="nucleotide sequence ID" value="NZ_CP094326.1"/>
</dbReference>
<name>A0ABY3YJ05_9FLAO</name>
<dbReference type="Proteomes" id="UP000829476">
    <property type="component" value="Chromosome"/>
</dbReference>
<feature type="transmembrane region" description="Helical" evidence="3">
    <location>
        <begin position="778"/>
        <end position="802"/>
    </location>
</feature>
<protein>
    <recommendedName>
        <fullName evidence="4">Two component regulator three Y domain-containing protein</fullName>
    </recommendedName>
</protein>
<evidence type="ECO:0000256" key="3">
    <source>
        <dbReference type="SAM" id="Phobius"/>
    </source>
</evidence>
<evidence type="ECO:0000256" key="2">
    <source>
        <dbReference type="SAM" id="Coils"/>
    </source>
</evidence>
<dbReference type="Pfam" id="PF07495">
    <property type="entry name" value="Y_Y_Y"/>
    <property type="match status" value="1"/>
</dbReference>
<dbReference type="EMBL" id="CP094326">
    <property type="protein sequence ID" value="UNY97822.1"/>
    <property type="molecule type" value="Genomic_DNA"/>
</dbReference>
<dbReference type="InterPro" id="IPR011123">
    <property type="entry name" value="Y_Y_Y"/>
</dbReference>
<dbReference type="InterPro" id="IPR011110">
    <property type="entry name" value="Reg_prop"/>
</dbReference>
<dbReference type="SUPFAM" id="SSF50998">
    <property type="entry name" value="Quinoprotein alcohol dehydrogenase-like"/>
    <property type="match status" value="1"/>
</dbReference>
<keyword evidence="3" id="KW-0472">Membrane</keyword>
<dbReference type="InterPro" id="IPR036388">
    <property type="entry name" value="WH-like_DNA-bd_sf"/>
</dbReference>
<feature type="domain" description="Two component regulator three Y" evidence="4">
    <location>
        <begin position="712"/>
        <end position="774"/>
    </location>
</feature>
<dbReference type="PROSITE" id="PS51257">
    <property type="entry name" value="PROKAR_LIPOPROTEIN"/>
    <property type="match status" value="1"/>
</dbReference>
<keyword evidence="6" id="KW-1185">Reference proteome</keyword>
<keyword evidence="1" id="KW-0597">Phosphoprotein</keyword>
<dbReference type="Gene3D" id="2.130.10.10">
    <property type="entry name" value="YVTN repeat-like/Quinoprotein amine dehydrogenase"/>
    <property type="match status" value="2"/>
</dbReference>
<proteinExistence type="predicted"/>
<dbReference type="SUPFAM" id="SSF101898">
    <property type="entry name" value="NHL repeat"/>
    <property type="match status" value="1"/>
</dbReference>
<dbReference type="PANTHER" id="PTHR43547:SF2">
    <property type="entry name" value="HYBRID SIGNAL TRANSDUCTION HISTIDINE KINASE C"/>
    <property type="match status" value="1"/>
</dbReference>
<keyword evidence="3" id="KW-0812">Transmembrane</keyword>
<keyword evidence="2" id="KW-0175">Coiled coil</keyword>
<dbReference type="InterPro" id="IPR011047">
    <property type="entry name" value="Quinoprotein_ADH-like_sf"/>
</dbReference>
<evidence type="ECO:0000256" key="1">
    <source>
        <dbReference type="ARBA" id="ARBA00022553"/>
    </source>
</evidence>
<feature type="coiled-coil region" evidence="2">
    <location>
        <begin position="811"/>
        <end position="871"/>
    </location>
</feature>
<evidence type="ECO:0000259" key="4">
    <source>
        <dbReference type="Pfam" id="PF07495"/>
    </source>
</evidence>
<dbReference type="InterPro" id="IPR016032">
    <property type="entry name" value="Sig_transdc_resp-reg_C-effctor"/>
</dbReference>
<sequence>MSFVRLSALFLFFILFSCKVTGQHIRFKYVNKDTGLYDNLIKSIVQDDKGTVWIATSLGVNKLDGNEVKKYSLSNGTAAVVNMLYEDSRRQLWAATEFGLYKYNSGTDRFDYWESIDPKLNEALKSDIFEILEADDGSLLIINSHGYVIRFSETNDFKTTFYSYKDTNGKRLYMKTMAKDADGNLWLGTNDGRLLQVSDNRLVTTGFAKTKNESAIQVIVFDDQNQLWIGTSGNGLFRFNPATRDYKHYYKSNNNDVSKSINDNIILSLYVDKQNNLWIGTDSGGLNLYQIDEDTFSYINSLAIPNYSIPDNSISYITQGYGDIIWVGTIHGGVSYFKNELVLNNISPVKLKFPKNDQQGSVVLKDKKGNLWVSAGRNGLRMYDPRSGRTKVFIDDPDSQTDLNGNIIISLFEDPKGRIWIGTYWNVLNIYDPEKDKFIAFPKQDHTRGTFAIEKDDEGRIWLGCNSGIYIYDTDLNLIKSIQKGGAEGLTSNTVKALYNDVKGDMWIGTRDGLNIYHKENDKFEKFFFDVDDSTSLSCDNIVSIAGNEDLSILIGTYGGALNVYSREKKNFKRIGADEGLNGEIIRGINIDNDKNAWLSTNSGLSKISPDWQIENFDIEHGIHGFNGGKALLVNDTMYMGNSNGLTYFNPSKMVFDSLSPKIFITKLRLLENKTFEEIPFSVIANNEEEIPEVMMLPDNDLISVHFATSDYWTSEKNSFVFMLEGLNDNWQSIQKQNILTFANLAPGNYLLRIKVNPESNTEDVQEAMLKIVVKPSFFQMGVVRLGLLMFVFTGIIFLFVWRDRYIKAQRNRLEFLVKEKTKEIKRQEEEAFKKDLALLEAEKKNQELHRKRLREELNFKIEELTNYTLRTLQKNDLLIGIKEMLVKAKSNPKPQKIQTSAIVSMIDDSLRFDKDWEDFYTLFNQLHPTFIKSLKTQHPELSEREIKLCSLIKLKFTSQHIATLFGISLSSVKVARHRLRKKLYLSKDEDFETFFETFK</sequence>
<dbReference type="InterPro" id="IPR013783">
    <property type="entry name" value="Ig-like_fold"/>
</dbReference>
<dbReference type="SUPFAM" id="SSF46894">
    <property type="entry name" value="C-terminal effector domain of the bipartite response regulators"/>
    <property type="match status" value="1"/>
</dbReference>
<dbReference type="Gene3D" id="1.10.10.10">
    <property type="entry name" value="Winged helix-like DNA-binding domain superfamily/Winged helix DNA-binding domain"/>
    <property type="match status" value="1"/>
</dbReference>
<accession>A0ABY3YJ05</accession>
<dbReference type="InterPro" id="IPR015943">
    <property type="entry name" value="WD40/YVTN_repeat-like_dom_sf"/>
</dbReference>
<evidence type="ECO:0000313" key="6">
    <source>
        <dbReference type="Proteomes" id="UP000829476"/>
    </source>
</evidence>
<dbReference type="Pfam" id="PF07494">
    <property type="entry name" value="Reg_prop"/>
    <property type="match status" value="4"/>
</dbReference>
<gene>
    <name evidence="5" type="ORF">MQE36_12075</name>
</gene>
<evidence type="ECO:0000313" key="5">
    <source>
        <dbReference type="EMBL" id="UNY97822.1"/>
    </source>
</evidence>
<dbReference type="Gene3D" id="2.60.40.10">
    <property type="entry name" value="Immunoglobulins"/>
    <property type="match status" value="1"/>
</dbReference>
<reference evidence="5 6" key="1">
    <citation type="journal article" date="2018" name="Int. J. Syst. Evol. Microbiol.">
        <title>Zhouia spongiae sp. nov., isolated from a marine sponge.</title>
        <authorList>
            <person name="Zhuang L."/>
            <person name="Lin B."/>
            <person name="Qin F."/>
            <person name="Luo L."/>
        </authorList>
    </citation>
    <scope>NUCLEOTIDE SEQUENCE [LARGE SCALE GENOMIC DNA]</scope>
    <source>
        <strain evidence="5 6">HN-Y44</strain>
    </source>
</reference>
<dbReference type="PANTHER" id="PTHR43547">
    <property type="entry name" value="TWO-COMPONENT HISTIDINE KINASE"/>
    <property type="match status" value="1"/>
</dbReference>
<organism evidence="5 6">
    <name type="scientific">Zhouia spongiae</name>
    <dbReference type="NCBI Taxonomy" id="2202721"/>
    <lineage>
        <taxon>Bacteria</taxon>
        <taxon>Pseudomonadati</taxon>
        <taxon>Bacteroidota</taxon>
        <taxon>Flavobacteriia</taxon>
        <taxon>Flavobacteriales</taxon>
        <taxon>Flavobacteriaceae</taxon>
        <taxon>Zhouia</taxon>
    </lineage>
</organism>
<keyword evidence="3" id="KW-1133">Transmembrane helix</keyword>